<dbReference type="CDD" id="cd07984">
    <property type="entry name" value="LPLAT_LABLAT-like"/>
    <property type="match status" value="1"/>
</dbReference>
<dbReference type="PANTHER" id="PTHR30606:SF9">
    <property type="entry name" value="LIPID A BIOSYNTHESIS LAUROYLTRANSFERASE"/>
    <property type="match status" value="1"/>
</dbReference>
<feature type="region of interest" description="Disordered" evidence="7">
    <location>
        <begin position="316"/>
        <end position="337"/>
    </location>
</feature>
<keyword evidence="3" id="KW-0997">Cell inner membrane</keyword>
<accession>A0ABV7MPZ8</accession>
<dbReference type="InterPro" id="IPR004960">
    <property type="entry name" value="LipA_acyltrans"/>
</dbReference>
<keyword evidence="2" id="KW-1003">Cell membrane</keyword>
<dbReference type="NCBIfam" id="NF005120">
    <property type="entry name" value="PRK06553.1"/>
    <property type="match status" value="1"/>
</dbReference>
<evidence type="ECO:0000256" key="7">
    <source>
        <dbReference type="SAM" id="MobiDB-lite"/>
    </source>
</evidence>
<keyword evidence="8" id="KW-1133">Transmembrane helix</keyword>
<evidence type="ECO:0000313" key="9">
    <source>
        <dbReference type="EMBL" id="MFC3323795.1"/>
    </source>
</evidence>
<dbReference type="EMBL" id="JBHRVD010000001">
    <property type="protein sequence ID" value="MFC3323795.1"/>
    <property type="molecule type" value="Genomic_DNA"/>
</dbReference>
<keyword evidence="6 9" id="KW-0012">Acyltransferase</keyword>
<name>A0ABV7MPZ8_9HYPH</name>
<evidence type="ECO:0000256" key="2">
    <source>
        <dbReference type="ARBA" id="ARBA00022475"/>
    </source>
</evidence>
<dbReference type="PANTHER" id="PTHR30606">
    <property type="entry name" value="LIPID A BIOSYNTHESIS LAUROYL ACYLTRANSFERASE"/>
    <property type="match status" value="1"/>
</dbReference>
<dbReference type="Proteomes" id="UP001595648">
    <property type="component" value="Unassembled WGS sequence"/>
</dbReference>
<comment type="caution">
    <text evidence="9">The sequence shown here is derived from an EMBL/GenBank/DDBJ whole genome shotgun (WGS) entry which is preliminary data.</text>
</comment>
<keyword evidence="5 8" id="KW-0472">Membrane</keyword>
<evidence type="ECO:0000256" key="1">
    <source>
        <dbReference type="ARBA" id="ARBA00004533"/>
    </source>
</evidence>
<proteinExistence type="predicted"/>
<dbReference type="GO" id="GO:0016746">
    <property type="term" value="F:acyltransferase activity"/>
    <property type="evidence" value="ECO:0007669"/>
    <property type="project" value="UniProtKB-KW"/>
</dbReference>
<gene>
    <name evidence="9" type="ORF">ACFOJ9_18805</name>
</gene>
<evidence type="ECO:0000256" key="8">
    <source>
        <dbReference type="SAM" id="Phobius"/>
    </source>
</evidence>
<reference evidence="10" key="1">
    <citation type="journal article" date="2019" name="Int. J. Syst. Evol. Microbiol.">
        <title>The Global Catalogue of Microorganisms (GCM) 10K type strain sequencing project: providing services to taxonomists for standard genome sequencing and annotation.</title>
        <authorList>
            <consortium name="The Broad Institute Genomics Platform"/>
            <consortium name="The Broad Institute Genome Sequencing Center for Infectious Disease"/>
            <person name="Wu L."/>
            <person name="Ma J."/>
        </authorList>
    </citation>
    <scope>NUCLEOTIDE SEQUENCE [LARGE SCALE GENOMIC DNA]</scope>
    <source>
        <strain evidence="10">ICMP 19515</strain>
    </source>
</reference>
<evidence type="ECO:0000313" key="10">
    <source>
        <dbReference type="Proteomes" id="UP001595648"/>
    </source>
</evidence>
<feature type="transmembrane region" description="Helical" evidence="8">
    <location>
        <begin position="23"/>
        <end position="42"/>
    </location>
</feature>
<dbReference type="Pfam" id="PF03279">
    <property type="entry name" value="Lip_A_acyltrans"/>
    <property type="match status" value="1"/>
</dbReference>
<organism evidence="9 10">
    <name type="scientific">Mesorhizobium cantuariense</name>
    <dbReference type="NCBI Taxonomy" id="1300275"/>
    <lineage>
        <taxon>Bacteria</taxon>
        <taxon>Pseudomonadati</taxon>
        <taxon>Pseudomonadota</taxon>
        <taxon>Alphaproteobacteria</taxon>
        <taxon>Hyphomicrobiales</taxon>
        <taxon>Phyllobacteriaceae</taxon>
        <taxon>Mesorhizobium</taxon>
    </lineage>
</organism>
<evidence type="ECO:0000256" key="5">
    <source>
        <dbReference type="ARBA" id="ARBA00023136"/>
    </source>
</evidence>
<protein>
    <submittedName>
        <fullName evidence="9">Lipid A biosynthesis lauroyl acyltransferase</fullName>
    </submittedName>
</protein>
<evidence type="ECO:0000256" key="6">
    <source>
        <dbReference type="ARBA" id="ARBA00023315"/>
    </source>
</evidence>
<sequence length="337" mass="38162">MTSVFKKFRRDLKFRYGRQLRQLNYWLVARAAMMIISVLRLLPADSALNFADRVARRVGPWVGRHQVAVDNLRKAYPEKSESEIQAIASDMWGNMARLAAEYIFLDALFDYDPAASKPGRVEVKGADHFVEIASEQKPHIVFTGHLGNFELLPVAAATFGMNITALFRPPNNPYLADYILSTRRSTMGSLLPSMAGASFALAGVLENGGNIGILVDQKFSNGLDTTFFGRRCQSNRVLATLARHYDCDVYPARCVRLPGNRFRLEIEDKLTLPRTTDGSVDVHATTQRLNDVVERWVREDPGQWMWFHKRWEIGGGRKRPQSQLQPQAPKPNRWRGG</sequence>
<keyword evidence="10" id="KW-1185">Reference proteome</keyword>
<evidence type="ECO:0000256" key="4">
    <source>
        <dbReference type="ARBA" id="ARBA00022679"/>
    </source>
</evidence>
<dbReference type="RefSeq" id="WP_378980380.1">
    <property type="nucleotide sequence ID" value="NZ_JBHRVD010000001.1"/>
</dbReference>
<keyword evidence="4" id="KW-0808">Transferase</keyword>
<keyword evidence="8" id="KW-0812">Transmembrane</keyword>
<comment type="subcellular location">
    <subcellularLocation>
        <location evidence="1">Cell inner membrane</location>
    </subcellularLocation>
</comment>
<evidence type="ECO:0000256" key="3">
    <source>
        <dbReference type="ARBA" id="ARBA00022519"/>
    </source>
</evidence>